<dbReference type="InterPro" id="IPR018376">
    <property type="entry name" value="Enoyl-CoA_hyd/isom_CS"/>
</dbReference>
<keyword evidence="3" id="KW-0276">Fatty acid metabolism</keyword>
<dbReference type="PANTHER" id="PTHR11941">
    <property type="entry name" value="ENOYL-COA HYDRATASE-RELATED"/>
    <property type="match status" value="1"/>
</dbReference>
<dbReference type="Pfam" id="PF00378">
    <property type="entry name" value="ECH_1"/>
    <property type="match status" value="1"/>
</dbReference>
<evidence type="ECO:0000256" key="6">
    <source>
        <dbReference type="RuleBase" id="RU003707"/>
    </source>
</evidence>
<comment type="function">
    <text evidence="1">Could possibly oxidize fatty acids using specific components.</text>
</comment>
<evidence type="ECO:0000256" key="5">
    <source>
        <dbReference type="ARBA" id="ARBA00023717"/>
    </source>
</evidence>
<keyword evidence="3" id="KW-0443">Lipid metabolism</keyword>
<comment type="similarity">
    <text evidence="2 6">Belongs to the enoyl-CoA hydratase/isomerase family.</text>
</comment>
<evidence type="ECO:0000256" key="2">
    <source>
        <dbReference type="ARBA" id="ARBA00005254"/>
    </source>
</evidence>
<dbReference type="InterPro" id="IPR001753">
    <property type="entry name" value="Enoyl-CoA_hydra/iso"/>
</dbReference>
<sequence>MEFDDELRYEKDGPIRRVILNRPTKHNALNVSMQKQLHEAIRAVRFDEEARVLIIRGAGDTFCAGDDIAEMPILNTRKLSFDSATTLAEPSSDPEWSTYLIVSMFQETAALLENLTDVVTIAAVDGVCMGGGLELTLCCDFVLTTPDARWGMPEIDMGITPGWGGCTRLQRFAGRRRTKEINLLGYEFSGRQALEWDLANRVVEREELDTEVNRLAELMLQKSKYAIRRSKHVLNRAADGPMGQVAAFELPIDPAAGPMDVHGIDSFAEKSQDLATLRNQSRTFWADQRL</sequence>
<evidence type="ECO:0000256" key="1">
    <source>
        <dbReference type="ARBA" id="ARBA00002994"/>
    </source>
</evidence>
<dbReference type="PANTHER" id="PTHR11941:SF54">
    <property type="entry name" value="ENOYL-COA HYDRATASE, MITOCHONDRIAL"/>
    <property type="match status" value="1"/>
</dbReference>
<dbReference type="RefSeq" id="WP_051193110.1">
    <property type="nucleotide sequence ID" value="NZ_JBIAQY010000004.1"/>
</dbReference>
<comment type="catalytic activity">
    <reaction evidence="4">
        <text>a (3S)-3-hydroxyacyl-CoA = a (2E)-enoyl-CoA + H2O</text>
        <dbReference type="Rhea" id="RHEA:16105"/>
        <dbReference type="ChEBI" id="CHEBI:15377"/>
        <dbReference type="ChEBI" id="CHEBI:57318"/>
        <dbReference type="ChEBI" id="CHEBI:58856"/>
        <dbReference type="EC" id="4.2.1.17"/>
    </reaction>
</comment>
<evidence type="ECO:0000256" key="4">
    <source>
        <dbReference type="ARBA" id="ARBA00023709"/>
    </source>
</evidence>
<comment type="catalytic activity">
    <reaction evidence="5">
        <text>a 4-saturated-(3S)-3-hydroxyacyl-CoA = a (3E)-enoyl-CoA + H2O</text>
        <dbReference type="Rhea" id="RHEA:20724"/>
        <dbReference type="ChEBI" id="CHEBI:15377"/>
        <dbReference type="ChEBI" id="CHEBI:58521"/>
        <dbReference type="ChEBI" id="CHEBI:137480"/>
        <dbReference type="EC" id="4.2.1.17"/>
    </reaction>
</comment>
<comment type="caution">
    <text evidence="7">The sequence shown here is derived from an EMBL/GenBank/DDBJ whole genome shotgun (WGS) entry which is preliminary data.</text>
</comment>
<evidence type="ECO:0000313" key="8">
    <source>
        <dbReference type="Proteomes" id="UP001601992"/>
    </source>
</evidence>
<dbReference type="Proteomes" id="UP001601992">
    <property type="component" value="Unassembled WGS sequence"/>
</dbReference>
<evidence type="ECO:0000256" key="3">
    <source>
        <dbReference type="ARBA" id="ARBA00022832"/>
    </source>
</evidence>
<evidence type="ECO:0000313" key="7">
    <source>
        <dbReference type="EMBL" id="MFF3568616.1"/>
    </source>
</evidence>
<dbReference type="SUPFAM" id="SSF52096">
    <property type="entry name" value="ClpP/crotonase"/>
    <property type="match status" value="1"/>
</dbReference>
<dbReference type="InterPro" id="IPR029045">
    <property type="entry name" value="ClpP/crotonase-like_dom_sf"/>
</dbReference>
<organism evidence="7 8">
    <name type="scientific">Nocardia jiangxiensis</name>
    <dbReference type="NCBI Taxonomy" id="282685"/>
    <lineage>
        <taxon>Bacteria</taxon>
        <taxon>Bacillati</taxon>
        <taxon>Actinomycetota</taxon>
        <taxon>Actinomycetes</taxon>
        <taxon>Mycobacteriales</taxon>
        <taxon>Nocardiaceae</taxon>
        <taxon>Nocardia</taxon>
    </lineage>
</organism>
<protein>
    <submittedName>
        <fullName evidence="7">Enoyl-CoA hydratase/isomerase family protein</fullName>
    </submittedName>
</protein>
<accession>A0ABW6RX70</accession>
<dbReference type="CDD" id="cd06558">
    <property type="entry name" value="crotonase-like"/>
    <property type="match status" value="1"/>
</dbReference>
<proteinExistence type="inferred from homology"/>
<name>A0ABW6RX70_9NOCA</name>
<gene>
    <name evidence="7" type="ORF">ACFYXQ_12660</name>
</gene>
<dbReference type="Gene3D" id="3.90.226.10">
    <property type="entry name" value="2-enoyl-CoA Hydratase, Chain A, domain 1"/>
    <property type="match status" value="1"/>
</dbReference>
<keyword evidence="8" id="KW-1185">Reference proteome</keyword>
<dbReference type="EMBL" id="JBIAQY010000004">
    <property type="protein sequence ID" value="MFF3568616.1"/>
    <property type="molecule type" value="Genomic_DNA"/>
</dbReference>
<dbReference type="PROSITE" id="PS00166">
    <property type="entry name" value="ENOYL_COA_HYDRATASE"/>
    <property type="match status" value="1"/>
</dbReference>
<reference evidence="7 8" key="1">
    <citation type="submission" date="2024-10" db="EMBL/GenBank/DDBJ databases">
        <title>The Natural Products Discovery Center: Release of the First 8490 Sequenced Strains for Exploring Actinobacteria Biosynthetic Diversity.</title>
        <authorList>
            <person name="Kalkreuter E."/>
            <person name="Kautsar S.A."/>
            <person name="Yang D."/>
            <person name="Bader C.D."/>
            <person name="Teijaro C.N."/>
            <person name="Fluegel L."/>
            <person name="Davis C.M."/>
            <person name="Simpson J.R."/>
            <person name="Lauterbach L."/>
            <person name="Steele A.D."/>
            <person name="Gui C."/>
            <person name="Meng S."/>
            <person name="Li G."/>
            <person name="Viehrig K."/>
            <person name="Ye F."/>
            <person name="Su P."/>
            <person name="Kiefer A.F."/>
            <person name="Nichols A."/>
            <person name="Cepeda A.J."/>
            <person name="Yan W."/>
            <person name="Fan B."/>
            <person name="Jiang Y."/>
            <person name="Adhikari A."/>
            <person name="Zheng C.-J."/>
            <person name="Schuster L."/>
            <person name="Cowan T.M."/>
            <person name="Smanski M.J."/>
            <person name="Chevrette M.G."/>
            <person name="De Carvalho L.P.S."/>
            <person name="Shen B."/>
        </authorList>
    </citation>
    <scope>NUCLEOTIDE SEQUENCE [LARGE SCALE GENOMIC DNA]</scope>
    <source>
        <strain evidence="7 8">NPDC002593</strain>
    </source>
</reference>